<protein>
    <submittedName>
        <fullName evidence="4">Ankyrin repeat-containing domain protein</fullName>
    </submittedName>
</protein>
<dbReference type="Pfam" id="PF12796">
    <property type="entry name" value="Ank_2"/>
    <property type="match status" value="1"/>
</dbReference>
<sequence>MSVRANKAGTPLHLATRRGSRTIIQRLADGGADLDLLDDAGRTSLSFAMDTKRADLIFVLLSSGANAFLVGRDGRSPFHKFLCSQNPLVTRQFKRHKSVLTIPLRMEIELLRFALDQRGTKARKRVLEFMKLPCYARANDRAQAGTVITTPLHQAAMAFRYDIIYILLTSGSLVTVRDDLLRTPIQVVCRAGKQREPHLQAARIETIKRLLAAGASILEAEQGGLTPVAIALAGDDYDLMMVFAEYWQGVRRVRSSGAPREPDWYIALRARLIKQGLW</sequence>
<dbReference type="Proteomes" id="UP001610563">
    <property type="component" value="Unassembled WGS sequence"/>
</dbReference>
<dbReference type="PANTHER" id="PTHR24198">
    <property type="entry name" value="ANKYRIN REPEAT AND PROTEIN KINASE DOMAIN-CONTAINING PROTEIN"/>
    <property type="match status" value="1"/>
</dbReference>
<dbReference type="PROSITE" id="PS50088">
    <property type="entry name" value="ANK_REPEAT"/>
    <property type="match status" value="2"/>
</dbReference>
<dbReference type="EMBL" id="JBFTWV010000019">
    <property type="protein sequence ID" value="KAL2797448.1"/>
    <property type="molecule type" value="Genomic_DNA"/>
</dbReference>
<dbReference type="PANTHER" id="PTHR24198:SF165">
    <property type="entry name" value="ANKYRIN REPEAT-CONTAINING PROTEIN-RELATED"/>
    <property type="match status" value="1"/>
</dbReference>
<name>A0ABR4GEK8_9EURO</name>
<feature type="repeat" description="ANK" evidence="3">
    <location>
        <begin position="7"/>
        <end position="39"/>
    </location>
</feature>
<evidence type="ECO:0000313" key="5">
    <source>
        <dbReference type="Proteomes" id="UP001610563"/>
    </source>
</evidence>
<gene>
    <name evidence="4" type="ORF">BJX66DRAFT_92825</name>
</gene>
<dbReference type="Gene3D" id="1.25.40.20">
    <property type="entry name" value="Ankyrin repeat-containing domain"/>
    <property type="match status" value="2"/>
</dbReference>
<dbReference type="PROSITE" id="PS50297">
    <property type="entry name" value="ANK_REP_REGION"/>
    <property type="match status" value="1"/>
</dbReference>
<evidence type="ECO:0000313" key="4">
    <source>
        <dbReference type="EMBL" id="KAL2797448.1"/>
    </source>
</evidence>
<evidence type="ECO:0000256" key="1">
    <source>
        <dbReference type="ARBA" id="ARBA00022737"/>
    </source>
</evidence>
<organism evidence="4 5">
    <name type="scientific">Aspergillus keveii</name>
    <dbReference type="NCBI Taxonomy" id="714993"/>
    <lineage>
        <taxon>Eukaryota</taxon>
        <taxon>Fungi</taxon>
        <taxon>Dikarya</taxon>
        <taxon>Ascomycota</taxon>
        <taxon>Pezizomycotina</taxon>
        <taxon>Eurotiomycetes</taxon>
        <taxon>Eurotiomycetidae</taxon>
        <taxon>Eurotiales</taxon>
        <taxon>Aspergillaceae</taxon>
        <taxon>Aspergillus</taxon>
        <taxon>Aspergillus subgen. Nidulantes</taxon>
    </lineage>
</organism>
<reference evidence="4 5" key="1">
    <citation type="submission" date="2024-07" db="EMBL/GenBank/DDBJ databases">
        <title>Section-level genome sequencing and comparative genomics of Aspergillus sections Usti and Cavernicolus.</title>
        <authorList>
            <consortium name="Lawrence Berkeley National Laboratory"/>
            <person name="Nybo J.L."/>
            <person name="Vesth T.C."/>
            <person name="Theobald S."/>
            <person name="Frisvad J.C."/>
            <person name="Larsen T.O."/>
            <person name="Kjaerboelling I."/>
            <person name="Rothschild-Mancinelli K."/>
            <person name="Lyhne E.K."/>
            <person name="Kogle M.E."/>
            <person name="Barry K."/>
            <person name="Clum A."/>
            <person name="Na H."/>
            <person name="Ledsgaard L."/>
            <person name="Lin J."/>
            <person name="Lipzen A."/>
            <person name="Kuo A."/>
            <person name="Riley R."/>
            <person name="Mondo S."/>
            <person name="Labutti K."/>
            <person name="Haridas S."/>
            <person name="Pangalinan J."/>
            <person name="Salamov A.A."/>
            <person name="Simmons B.A."/>
            <person name="Magnuson J.K."/>
            <person name="Chen J."/>
            <person name="Drula E."/>
            <person name="Henrissat B."/>
            <person name="Wiebenga A."/>
            <person name="Lubbers R.J."/>
            <person name="Gomes A.C."/>
            <person name="Makela M.R."/>
            <person name="Stajich J."/>
            <person name="Grigoriev I.V."/>
            <person name="Mortensen U.H."/>
            <person name="De Vries R.P."/>
            <person name="Baker S.E."/>
            <person name="Andersen M.R."/>
        </authorList>
    </citation>
    <scope>NUCLEOTIDE SEQUENCE [LARGE SCALE GENOMIC DNA]</scope>
    <source>
        <strain evidence="4 5">CBS 209.92</strain>
    </source>
</reference>
<accession>A0ABR4GEK8</accession>
<feature type="repeat" description="ANK" evidence="3">
    <location>
        <begin position="150"/>
        <end position="179"/>
    </location>
</feature>
<comment type="caution">
    <text evidence="4">The sequence shown here is derived from an EMBL/GenBank/DDBJ whole genome shotgun (WGS) entry which is preliminary data.</text>
</comment>
<keyword evidence="5" id="KW-1185">Reference proteome</keyword>
<dbReference type="InterPro" id="IPR002110">
    <property type="entry name" value="Ankyrin_rpt"/>
</dbReference>
<proteinExistence type="predicted"/>
<keyword evidence="2 3" id="KW-0040">ANK repeat</keyword>
<dbReference type="SMART" id="SM00248">
    <property type="entry name" value="ANK"/>
    <property type="match status" value="5"/>
</dbReference>
<dbReference type="SUPFAM" id="SSF48403">
    <property type="entry name" value="Ankyrin repeat"/>
    <property type="match status" value="1"/>
</dbReference>
<evidence type="ECO:0000256" key="2">
    <source>
        <dbReference type="ARBA" id="ARBA00023043"/>
    </source>
</evidence>
<keyword evidence="1" id="KW-0677">Repeat</keyword>
<dbReference type="InterPro" id="IPR036770">
    <property type="entry name" value="Ankyrin_rpt-contain_sf"/>
</dbReference>
<evidence type="ECO:0000256" key="3">
    <source>
        <dbReference type="PROSITE-ProRule" id="PRU00023"/>
    </source>
</evidence>